<protein>
    <recommendedName>
        <fullName evidence="5">DUF2799 domain-containing protein</fullName>
    </recommendedName>
</protein>
<keyword evidence="1" id="KW-0175">Coiled coil</keyword>
<evidence type="ECO:0000313" key="3">
    <source>
        <dbReference type="EMBL" id="EFP95069.1"/>
    </source>
</evidence>
<comment type="caution">
    <text evidence="3">The sequence shown here is derived from an EMBL/GenBank/DDBJ whole genome shotgun (WGS) entry which is preliminary data.</text>
</comment>
<gene>
    <name evidence="3" type="ORF">VIBC2010_04132</name>
</gene>
<feature type="chain" id="PRO_5003167163" description="DUF2799 domain-containing protein" evidence="2">
    <location>
        <begin position="22"/>
        <end position="239"/>
    </location>
</feature>
<feature type="coiled-coil region" evidence="1">
    <location>
        <begin position="148"/>
        <end position="215"/>
    </location>
</feature>
<proteinExistence type="predicted"/>
<evidence type="ECO:0000256" key="1">
    <source>
        <dbReference type="SAM" id="Coils"/>
    </source>
</evidence>
<keyword evidence="4" id="KW-1185">Reference proteome</keyword>
<sequence>MQRYGLVPLFILLLGSLSGCASISQEECLLGDWYQIGLSDGQNGRSNRAADYSKDCSEYQVKMDLKSYNKGRSEGLKTYCSYDNGVSLGQSNQRYSNVCPADLSSEFLSGYRPYKNLASAQYEVRKSQNNIDYYQGQLMSETISENARKNATANLNSAKMKLETDEAKVRKFQQELEIHKIQRERSQILAELSDKDISNSRREQLNKRLSALNTQEAVSDGVSTVESAIQGIKKIADMF</sequence>
<dbReference type="EMBL" id="AEIU01000108">
    <property type="protein sequence ID" value="EFP95069.1"/>
    <property type="molecule type" value="Genomic_DNA"/>
</dbReference>
<dbReference type="PROSITE" id="PS51257">
    <property type="entry name" value="PROKAR_LIPOPROTEIN"/>
    <property type="match status" value="1"/>
</dbReference>
<dbReference type="OrthoDB" id="5917215at2"/>
<dbReference type="eggNOG" id="ENOG5032YRS">
    <property type="taxonomic scope" value="Bacteria"/>
</dbReference>
<dbReference type="Proteomes" id="UP000002943">
    <property type="component" value="Unassembled WGS sequence"/>
</dbReference>
<evidence type="ECO:0008006" key="5">
    <source>
        <dbReference type="Google" id="ProtNLM"/>
    </source>
</evidence>
<evidence type="ECO:0000256" key="2">
    <source>
        <dbReference type="SAM" id="SignalP"/>
    </source>
</evidence>
<organism evidence="3 4">
    <name type="scientific">Vibrio caribbeanicus ATCC BAA-2122</name>
    <dbReference type="NCBI Taxonomy" id="796620"/>
    <lineage>
        <taxon>Bacteria</taxon>
        <taxon>Pseudomonadati</taxon>
        <taxon>Pseudomonadota</taxon>
        <taxon>Gammaproteobacteria</taxon>
        <taxon>Vibrionales</taxon>
        <taxon>Vibrionaceae</taxon>
        <taxon>Vibrio</taxon>
    </lineage>
</organism>
<evidence type="ECO:0000313" key="4">
    <source>
        <dbReference type="Proteomes" id="UP000002943"/>
    </source>
</evidence>
<dbReference type="STRING" id="796620.VIBC2010_04132"/>
<keyword evidence="2" id="KW-0732">Signal</keyword>
<dbReference type="InterPro" id="IPR021242">
    <property type="entry name" value="DUF2799"/>
</dbReference>
<accession>E3BPI0</accession>
<name>E3BPI0_9VIBR</name>
<dbReference type="Pfam" id="PF10973">
    <property type="entry name" value="DUF2799"/>
    <property type="match status" value="1"/>
</dbReference>
<dbReference type="RefSeq" id="WP_009603085.1">
    <property type="nucleotide sequence ID" value="NZ_AEIU01000108.1"/>
</dbReference>
<dbReference type="AlphaFoldDB" id="E3BPI0"/>
<feature type="signal peptide" evidence="2">
    <location>
        <begin position="1"/>
        <end position="21"/>
    </location>
</feature>
<reference evidence="3 4" key="1">
    <citation type="journal article" date="2012" name="Int. J. Syst. Evol. Microbiol.">
        <title>Vibrio caribbeanicus sp. nov., isolated from the marine sponge Scleritoderma cyanea.</title>
        <authorList>
            <person name="Hoffmann M."/>
            <person name="Monday S.R."/>
            <person name="Allard M.W."/>
            <person name="Strain E.A."/>
            <person name="Whittaker P."/>
            <person name="Naum M."/>
            <person name="McCarthy P.J."/>
            <person name="Lopez J.V."/>
            <person name="Fischer M."/>
            <person name="Brown E.W."/>
        </authorList>
    </citation>
    <scope>NUCLEOTIDE SEQUENCE [LARGE SCALE GENOMIC DNA]</scope>
    <source>
        <strain evidence="3 4">ATCC BAA-2122</strain>
    </source>
</reference>